<dbReference type="GO" id="GO:0009627">
    <property type="term" value="P:systemic acquired resistance"/>
    <property type="evidence" value="ECO:0007669"/>
    <property type="project" value="InterPro"/>
</dbReference>
<dbReference type="FunFam" id="2.40.40.10:FF:000005">
    <property type="entry name" value="Barwin-related endoglucanase"/>
    <property type="match status" value="1"/>
</dbReference>
<proteinExistence type="predicted"/>
<evidence type="ECO:0000256" key="4">
    <source>
        <dbReference type="SAM" id="SignalP"/>
    </source>
</evidence>
<evidence type="ECO:0000313" key="6">
    <source>
        <dbReference type="EMBL" id="JAT48200.1"/>
    </source>
</evidence>
<dbReference type="InterPro" id="IPR036908">
    <property type="entry name" value="RlpA-like_sf"/>
</dbReference>
<dbReference type="SMART" id="SM00837">
    <property type="entry name" value="DPBB_1"/>
    <property type="match status" value="1"/>
</dbReference>
<gene>
    <name evidence="6" type="primary">CjBAp12_4</name>
    <name evidence="6" type="ORF">g.111407</name>
</gene>
<dbReference type="AlphaFoldDB" id="A0A1D1Y0N1"/>
<dbReference type="InterPro" id="IPR044206">
    <property type="entry name" value="EGC1/2"/>
</dbReference>
<evidence type="ECO:0000256" key="2">
    <source>
        <dbReference type="ARBA" id="ARBA00022525"/>
    </source>
</evidence>
<dbReference type="InterPro" id="IPR007112">
    <property type="entry name" value="Expansin/allergen_DPBB_dom"/>
</dbReference>
<dbReference type="Gene3D" id="2.40.40.10">
    <property type="entry name" value="RlpA-like domain"/>
    <property type="match status" value="1"/>
</dbReference>
<sequence length="141" mass="14937">MGMGKPALMVVALVLGLVSLVAAVPGFATFYTPPYVPSSCYGFQDRGVMIAAASDAIWDNRAACGRRYRVTCTGGTNQVPHPCRGGSVDVTIVDYCPPGCRGTMDLSQEAFAIIGNPDAGRIKIDYTQIASINCTRRVADE</sequence>
<dbReference type="Pfam" id="PF03330">
    <property type="entry name" value="DPBB_1"/>
    <property type="match status" value="1"/>
</dbReference>
<dbReference type="CDD" id="cd22269">
    <property type="entry name" value="DPBB_EG45-like"/>
    <property type="match status" value="1"/>
</dbReference>
<feature type="chain" id="PRO_5008899844" evidence="4">
    <location>
        <begin position="24"/>
        <end position="141"/>
    </location>
</feature>
<dbReference type="EMBL" id="GDJX01019736">
    <property type="protein sequence ID" value="JAT48200.1"/>
    <property type="molecule type" value="Transcribed_RNA"/>
</dbReference>
<organism evidence="6">
    <name type="scientific">Anthurium amnicola</name>
    <dbReference type="NCBI Taxonomy" id="1678845"/>
    <lineage>
        <taxon>Eukaryota</taxon>
        <taxon>Viridiplantae</taxon>
        <taxon>Streptophyta</taxon>
        <taxon>Embryophyta</taxon>
        <taxon>Tracheophyta</taxon>
        <taxon>Spermatophyta</taxon>
        <taxon>Magnoliopsida</taxon>
        <taxon>Liliopsida</taxon>
        <taxon>Araceae</taxon>
        <taxon>Pothoideae</taxon>
        <taxon>Potheae</taxon>
        <taxon>Anthurium</taxon>
    </lineage>
</organism>
<dbReference type="PANTHER" id="PTHR47295:SF10">
    <property type="entry name" value="EG45-LIKE DOMAIN CONTAINING PROTEIN"/>
    <property type="match status" value="1"/>
</dbReference>
<comment type="subcellular location">
    <subcellularLocation>
        <location evidence="1">Secreted</location>
    </subcellularLocation>
</comment>
<evidence type="ECO:0000256" key="1">
    <source>
        <dbReference type="ARBA" id="ARBA00004613"/>
    </source>
</evidence>
<keyword evidence="3 4" id="KW-0732">Signal</keyword>
<evidence type="ECO:0000259" key="5">
    <source>
        <dbReference type="PROSITE" id="PS50842"/>
    </source>
</evidence>
<accession>A0A1D1Y0N1</accession>
<dbReference type="InterPro" id="IPR009009">
    <property type="entry name" value="RlpA-like_DPBB"/>
</dbReference>
<dbReference type="SUPFAM" id="SSF50685">
    <property type="entry name" value="Barwin-like endoglucanases"/>
    <property type="match status" value="1"/>
</dbReference>
<feature type="signal peptide" evidence="4">
    <location>
        <begin position="1"/>
        <end position="23"/>
    </location>
</feature>
<reference evidence="6" key="1">
    <citation type="submission" date="2015-07" db="EMBL/GenBank/DDBJ databases">
        <title>Transcriptome Assembly of Anthurium amnicola.</title>
        <authorList>
            <person name="Suzuki J."/>
        </authorList>
    </citation>
    <scope>NUCLEOTIDE SEQUENCE</scope>
</reference>
<keyword evidence="2" id="KW-0964">Secreted</keyword>
<protein>
    <submittedName>
        <fullName evidence="6">EG45-like domain containing protein</fullName>
    </submittedName>
</protein>
<feature type="domain" description="Expansin-like EG45" evidence="5">
    <location>
        <begin position="26"/>
        <end position="129"/>
    </location>
</feature>
<name>A0A1D1Y0N1_9ARAE</name>
<dbReference type="PANTHER" id="PTHR47295">
    <property type="entry name" value="EG45-LIKE DOMAIN CONTAINING PROTEIN 1-RELATED"/>
    <property type="match status" value="1"/>
</dbReference>
<evidence type="ECO:0000256" key="3">
    <source>
        <dbReference type="ARBA" id="ARBA00022729"/>
    </source>
</evidence>
<dbReference type="PROSITE" id="PS50842">
    <property type="entry name" value="EXPANSIN_EG45"/>
    <property type="match status" value="1"/>
</dbReference>
<dbReference type="GO" id="GO:0048046">
    <property type="term" value="C:apoplast"/>
    <property type="evidence" value="ECO:0007669"/>
    <property type="project" value="InterPro"/>
</dbReference>